<feature type="signal peptide" evidence="2">
    <location>
        <begin position="1"/>
        <end position="23"/>
    </location>
</feature>
<evidence type="ECO:0000256" key="2">
    <source>
        <dbReference type="SAM" id="SignalP"/>
    </source>
</evidence>
<protein>
    <submittedName>
        <fullName evidence="3">GlyGly-CTERM sorting domain-containing protein</fullName>
    </submittedName>
</protein>
<accession>A0ABT6UDG1</accession>
<dbReference type="Proteomes" id="UP001159075">
    <property type="component" value="Unassembled WGS sequence"/>
</dbReference>
<keyword evidence="2" id="KW-0732">Signal</keyword>
<dbReference type="NCBIfam" id="TIGR03501">
    <property type="entry name" value="GlyGly_CTERM"/>
    <property type="match status" value="1"/>
</dbReference>
<dbReference type="SUPFAM" id="SSF141072">
    <property type="entry name" value="CalX-like"/>
    <property type="match status" value="1"/>
</dbReference>
<organism evidence="3 4">
    <name type="scientific">Shewanella xiamenensis</name>
    <dbReference type="NCBI Taxonomy" id="332186"/>
    <lineage>
        <taxon>Bacteria</taxon>
        <taxon>Pseudomonadati</taxon>
        <taxon>Pseudomonadota</taxon>
        <taxon>Gammaproteobacteria</taxon>
        <taxon>Alteromonadales</taxon>
        <taxon>Shewanellaceae</taxon>
        <taxon>Shewanella</taxon>
    </lineage>
</organism>
<feature type="compositionally biased region" description="Low complexity" evidence="1">
    <location>
        <begin position="514"/>
        <end position="525"/>
    </location>
</feature>
<dbReference type="InterPro" id="IPR020008">
    <property type="entry name" value="GlyGly_CTERM"/>
</dbReference>
<feature type="chain" id="PRO_5045722678" evidence="2">
    <location>
        <begin position="24"/>
        <end position="549"/>
    </location>
</feature>
<reference evidence="3 4" key="1">
    <citation type="submission" date="2022-09" db="EMBL/GenBank/DDBJ databases">
        <title>The outer-membrane cytochrome OmcA is essential for infection of Shewanella oneidensis by a zebrafish-associated bacteriophage.</title>
        <authorList>
            <person name="Grenfell A.W."/>
            <person name="Intile P."/>
            <person name="Mcfarlane J."/>
            <person name="Leung D."/>
            <person name="Abdalla K."/>
            <person name="Wold M."/>
            <person name="Kees E."/>
            <person name="Gralnick J."/>
        </authorList>
    </citation>
    <scope>NUCLEOTIDE SEQUENCE [LARGE SCALE GENOMIC DNA]</scope>
    <source>
        <strain evidence="3 4">NF-5</strain>
    </source>
</reference>
<sequence length="549" mass="59781">MKNTMIFSSVVLSMISIASFANANATENEMLFERQQNKTLIADRADEIALKMQKAGISPQLVSQAKAAYVSYANAISMKNGDSENAEITCNDFKYGNFAAFEDCTNFSMDEANTTADILFLYHPKWSDAQKSKGQAYKSIVAEVDKANQIFGANTPVKFRLVGFEQPALSGHKDFDIARFGQANYDALVAAGYDELPNSVDLYKTTSITTKDKVTGKLIYSADDLLMFDRAFVGDYQKGQFDYDILPPDVKMMVDYGADLFVWGRLRETDIDASEAKLCGSSAGNFSHIYLTPDTLTSSNCPLVMSHEIGHAYRAGHDFDHKVTEIVNGVEVLRTRANAAPCGTSYTLMYYASVAGLQPYLSSPEVSVNGSTCGDERTMNNAKQVTIGAPFVANIADTMNEIGDVWFTSKQITVAENTGTFSIQVQRNGDLTKSASVKVFIDNGFTLLNKDFIDVQFAIGESSKDISLTTIDNESTNDNPVLSAQLVTPRLLKVKSGEGTLAINITNNDKKPTEPTNPTTPDNGSGSSGGGSLGFLSILMLGFLRVFRK</sequence>
<evidence type="ECO:0000313" key="3">
    <source>
        <dbReference type="EMBL" id="MDI5832477.1"/>
    </source>
</evidence>
<name>A0ABT6UDG1_9GAMM</name>
<gene>
    <name evidence="3" type="ORF">ODY93_12940</name>
</gene>
<keyword evidence="4" id="KW-1185">Reference proteome</keyword>
<dbReference type="SUPFAM" id="SSF55486">
    <property type="entry name" value="Metalloproteases ('zincins'), catalytic domain"/>
    <property type="match status" value="1"/>
</dbReference>
<evidence type="ECO:0000313" key="4">
    <source>
        <dbReference type="Proteomes" id="UP001159075"/>
    </source>
</evidence>
<feature type="region of interest" description="Disordered" evidence="1">
    <location>
        <begin position="503"/>
        <end position="529"/>
    </location>
</feature>
<dbReference type="Gene3D" id="2.60.40.2030">
    <property type="match status" value="1"/>
</dbReference>
<proteinExistence type="predicted"/>
<evidence type="ECO:0000256" key="1">
    <source>
        <dbReference type="SAM" id="MobiDB-lite"/>
    </source>
</evidence>
<dbReference type="InterPro" id="IPR038081">
    <property type="entry name" value="CalX-like_sf"/>
</dbReference>
<dbReference type="RefSeq" id="WP_282679443.1">
    <property type="nucleotide sequence ID" value="NZ_CP106875.1"/>
</dbReference>
<dbReference type="EMBL" id="JAOTLW010000013">
    <property type="protein sequence ID" value="MDI5832477.1"/>
    <property type="molecule type" value="Genomic_DNA"/>
</dbReference>
<comment type="caution">
    <text evidence="3">The sequence shown here is derived from an EMBL/GenBank/DDBJ whole genome shotgun (WGS) entry which is preliminary data.</text>
</comment>